<dbReference type="Proteomes" id="UP000289738">
    <property type="component" value="Chromosome A10"/>
</dbReference>
<evidence type="ECO:0000259" key="10">
    <source>
        <dbReference type="PROSITE" id="PS50866"/>
    </source>
</evidence>
<feature type="domain" description="GOLD" evidence="10">
    <location>
        <begin position="43"/>
        <end position="163"/>
    </location>
</feature>
<evidence type="ECO:0000256" key="3">
    <source>
        <dbReference type="ARBA" id="ARBA00022692"/>
    </source>
</evidence>
<feature type="transmembrane region" description="Helical" evidence="9">
    <location>
        <begin position="196"/>
        <end position="216"/>
    </location>
</feature>
<keyword evidence="4" id="KW-0732">Signal</keyword>
<accession>A0A445BA85</accession>
<evidence type="ECO:0000256" key="8">
    <source>
        <dbReference type="SAM" id="Coils"/>
    </source>
</evidence>
<keyword evidence="3 7" id="KW-0812">Transmembrane</keyword>
<dbReference type="Gramene" id="arahy.Tifrunner.gnm2.ann2.Ah10g071600.1">
    <property type="protein sequence ID" value="arahy.Tifrunner.gnm2.ann2.Ah10g071600.1-CDS"/>
    <property type="gene ID" value="arahy.Tifrunner.gnm2.ann2.Ah10g071600"/>
</dbReference>
<evidence type="ECO:0000256" key="7">
    <source>
        <dbReference type="RuleBase" id="RU003827"/>
    </source>
</evidence>
<dbReference type="GO" id="GO:0016020">
    <property type="term" value="C:membrane"/>
    <property type="evidence" value="ECO:0007669"/>
    <property type="project" value="UniProtKB-SubCell"/>
</dbReference>
<dbReference type="SMART" id="SM01190">
    <property type="entry name" value="EMP24_GP25L"/>
    <property type="match status" value="1"/>
</dbReference>
<proteinExistence type="inferred from homology"/>
<evidence type="ECO:0000313" key="12">
    <source>
        <dbReference type="Proteomes" id="UP000289738"/>
    </source>
</evidence>
<dbReference type="PANTHER" id="PTHR22811">
    <property type="entry name" value="TRANSMEMBRANE EMP24 DOMAIN-CONTAINING PROTEIN"/>
    <property type="match status" value="1"/>
</dbReference>
<dbReference type="SMR" id="A0A445BA85"/>
<reference evidence="11 12" key="1">
    <citation type="submission" date="2019-01" db="EMBL/GenBank/DDBJ databases">
        <title>Sequencing of cultivated peanut Arachis hypogaea provides insights into genome evolution and oil improvement.</title>
        <authorList>
            <person name="Chen X."/>
        </authorList>
    </citation>
    <scope>NUCLEOTIDE SEQUENCE [LARGE SCALE GENOMIC DNA]</scope>
    <source>
        <strain evidence="12">cv. Fuhuasheng</strain>
        <tissue evidence="11">Leaves</tissue>
    </source>
</reference>
<dbReference type="AlphaFoldDB" id="A0A445BA85"/>
<dbReference type="EMBL" id="SDMP01000010">
    <property type="protein sequence ID" value="RYR35559.1"/>
    <property type="molecule type" value="Genomic_DNA"/>
</dbReference>
<dbReference type="InterPro" id="IPR015720">
    <property type="entry name" value="Emp24-like"/>
</dbReference>
<gene>
    <name evidence="11" type="ORF">Ahy_A10g050703</name>
</gene>
<keyword evidence="6 9" id="KW-0472">Membrane</keyword>
<keyword evidence="5 9" id="KW-1133">Transmembrane helix</keyword>
<organism evidence="11 12">
    <name type="scientific">Arachis hypogaea</name>
    <name type="common">Peanut</name>
    <dbReference type="NCBI Taxonomy" id="3818"/>
    <lineage>
        <taxon>Eukaryota</taxon>
        <taxon>Viridiplantae</taxon>
        <taxon>Streptophyta</taxon>
        <taxon>Embryophyta</taxon>
        <taxon>Tracheophyta</taxon>
        <taxon>Spermatophyta</taxon>
        <taxon>Magnoliopsida</taxon>
        <taxon>eudicotyledons</taxon>
        <taxon>Gunneridae</taxon>
        <taxon>Pentapetalae</taxon>
        <taxon>rosids</taxon>
        <taxon>fabids</taxon>
        <taxon>Fabales</taxon>
        <taxon>Fabaceae</taxon>
        <taxon>Papilionoideae</taxon>
        <taxon>50 kb inversion clade</taxon>
        <taxon>dalbergioids sensu lato</taxon>
        <taxon>Dalbergieae</taxon>
        <taxon>Pterocarpus clade</taxon>
        <taxon>Arachis</taxon>
    </lineage>
</organism>
<dbReference type="Pfam" id="PF01105">
    <property type="entry name" value="EMP24_GP25L"/>
    <property type="match status" value="1"/>
</dbReference>
<dbReference type="OrthoDB" id="759142at2759"/>
<evidence type="ECO:0000256" key="6">
    <source>
        <dbReference type="ARBA" id="ARBA00023136"/>
    </source>
</evidence>
<evidence type="ECO:0000256" key="1">
    <source>
        <dbReference type="ARBA" id="ARBA00004479"/>
    </source>
</evidence>
<comment type="similarity">
    <text evidence="2 7">Belongs to the EMP24/GP25L family.</text>
</comment>
<dbReference type="InterPro" id="IPR009038">
    <property type="entry name" value="GOLD_dom"/>
</dbReference>
<evidence type="ECO:0000256" key="5">
    <source>
        <dbReference type="ARBA" id="ARBA00022989"/>
    </source>
</evidence>
<name>A0A445BA85_ARAHY</name>
<dbReference type="STRING" id="3818.A0A445BA85"/>
<comment type="subcellular location">
    <subcellularLocation>
        <location evidence="1 7">Membrane</location>
        <topology evidence="1 7">Single-pass type I membrane protein</topology>
    </subcellularLocation>
</comment>
<keyword evidence="8" id="KW-0175">Coiled coil</keyword>
<sequence length="228" mass="25657">MLLELQVKVKAIVLLLFFCFFFLSLSPPCGAIWITLQAKATSTKCVSEEIQSNIIVLANYFVVAAVGAADLHHRSPPRNPTISVKVTSPYGNNLHFKENATIGKFAFTTTETGSYLACFWVAENQGNEEVQVNLDWKIGIAATEWETVAKKEKIEGVELELRKLEEAVVTIHENLLNLKNRESNMRGVSERTNARVAWLSIMSLGICIVVSALQFWHLKRYFVKKKLI</sequence>
<evidence type="ECO:0000256" key="4">
    <source>
        <dbReference type="ARBA" id="ARBA00022729"/>
    </source>
</evidence>
<evidence type="ECO:0000256" key="2">
    <source>
        <dbReference type="ARBA" id="ARBA00007104"/>
    </source>
</evidence>
<comment type="caution">
    <text evidence="11">The sequence shown here is derived from an EMBL/GenBank/DDBJ whole genome shotgun (WGS) entry which is preliminary data.</text>
</comment>
<feature type="coiled-coil region" evidence="8">
    <location>
        <begin position="147"/>
        <end position="181"/>
    </location>
</feature>
<evidence type="ECO:0000313" key="11">
    <source>
        <dbReference type="EMBL" id="RYR35559.1"/>
    </source>
</evidence>
<protein>
    <recommendedName>
        <fullName evidence="10">GOLD domain-containing protein</fullName>
    </recommendedName>
</protein>
<dbReference type="PROSITE" id="PS50866">
    <property type="entry name" value="GOLD"/>
    <property type="match status" value="1"/>
</dbReference>
<keyword evidence="12" id="KW-1185">Reference proteome</keyword>
<evidence type="ECO:0000256" key="9">
    <source>
        <dbReference type="SAM" id="Phobius"/>
    </source>
</evidence>